<accession>A0ABW0BDC3</accession>
<evidence type="ECO:0000313" key="4">
    <source>
        <dbReference type="EMBL" id="MFC5175047.1"/>
    </source>
</evidence>
<dbReference type="GO" id="GO:0003677">
    <property type="term" value="F:DNA binding"/>
    <property type="evidence" value="ECO:0007669"/>
    <property type="project" value="UniProtKB-KW"/>
</dbReference>
<name>A0ABW0BDC3_9ACTN</name>
<dbReference type="Gene3D" id="2.40.50.140">
    <property type="entry name" value="Nucleic acid-binding proteins"/>
    <property type="match status" value="1"/>
</dbReference>
<dbReference type="PROSITE" id="PS50935">
    <property type="entry name" value="SSB"/>
    <property type="match status" value="1"/>
</dbReference>
<dbReference type="EMBL" id="JBHSKD010000002">
    <property type="protein sequence ID" value="MFC5175047.1"/>
    <property type="molecule type" value="Genomic_DNA"/>
</dbReference>
<evidence type="ECO:0000256" key="2">
    <source>
        <dbReference type="PROSITE-ProRule" id="PRU00252"/>
    </source>
</evidence>
<dbReference type="Proteomes" id="UP001596087">
    <property type="component" value="Unassembled WGS sequence"/>
</dbReference>
<comment type="caution">
    <text evidence="4">The sequence shown here is derived from an EMBL/GenBank/DDBJ whole genome shotgun (WGS) entry which is preliminary data.</text>
</comment>
<evidence type="ECO:0000256" key="1">
    <source>
        <dbReference type="ARBA" id="ARBA00023125"/>
    </source>
</evidence>
<sequence length="142" mass="15763">MTIPIQMSLHGFIATAPQLNFTGNGAARFYARVGVEHYRKETDGSFTKLDSTFHDMVAYAKTAERAYAKFKVGDNFVASGYISEYEADRNGQAEAREEFVARRIGHDLARTKYDVDRIPSRQLDPPSADLTAAKEPAKVVGL</sequence>
<dbReference type="InterPro" id="IPR000424">
    <property type="entry name" value="Primosome_PriB/ssb"/>
</dbReference>
<feature type="region of interest" description="Disordered" evidence="3">
    <location>
        <begin position="118"/>
        <end position="142"/>
    </location>
</feature>
<organism evidence="4 5">
    <name type="scientific">Nocardioides taihuensis</name>
    <dbReference type="NCBI Taxonomy" id="1835606"/>
    <lineage>
        <taxon>Bacteria</taxon>
        <taxon>Bacillati</taxon>
        <taxon>Actinomycetota</taxon>
        <taxon>Actinomycetes</taxon>
        <taxon>Propionibacteriales</taxon>
        <taxon>Nocardioidaceae</taxon>
        <taxon>Nocardioides</taxon>
    </lineage>
</organism>
<dbReference type="Pfam" id="PF00436">
    <property type="entry name" value="SSB"/>
    <property type="match status" value="1"/>
</dbReference>
<evidence type="ECO:0000313" key="5">
    <source>
        <dbReference type="Proteomes" id="UP001596087"/>
    </source>
</evidence>
<dbReference type="SUPFAM" id="SSF50249">
    <property type="entry name" value="Nucleic acid-binding proteins"/>
    <property type="match status" value="1"/>
</dbReference>
<dbReference type="InterPro" id="IPR012340">
    <property type="entry name" value="NA-bd_OB-fold"/>
</dbReference>
<dbReference type="RefSeq" id="WP_378585225.1">
    <property type="nucleotide sequence ID" value="NZ_JBHSKD010000002.1"/>
</dbReference>
<protein>
    <submittedName>
        <fullName evidence="4">Single-stranded DNA-binding protein</fullName>
    </submittedName>
</protein>
<gene>
    <name evidence="4" type="ORF">ACFPGP_00095</name>
</gene>
<reference evidence="5" key="1">
    <citation type="journal article" date="2019" name="Int. J. Syst. Evol. Microbiol.">
        <title>The Global Catalogue of Microorganisms (GCM) 10K type strain sequencing project: providing services to taxonomists for standard genome sequencing and annotation.</title>
        <authorList>
            <consortium name="The Broad Institute Genomics Platform"/>
            <consortium name="The Broad Institute Genome Sequencing Center for Infectious Disease"/>
            <person name="Wu L."/>
            <person name="Ma J."/>
        </authorList>
    </citation>
    <scope>NUCLEOTIDE SEQUENCE [LARGE SCALE GENOMIC DNA]</scope>
    <source>
        <strain evidence="5">DFY41</strain>
    </source>
</reference>
<keyword evidence="1 2" id="KW-0238">DNA-binding</keyword>
<proteinExistence type="predicted"/>
<keyword evidence="5" id="KW-1185">Reference proteome</keyword>
<evidence type="ECO:0000256" key="3">
    <source>
        <dbReference type="SAM" id="MobiDB-lite"/>
    </source>
</evidence>